<dbReference type="GO" id="GO:0005737">
    <property type="term" value="C:cytoplasm"/>
    <property type="evidence" value="ECO:0007669"/>
    <property type="project" value="UniProtKB-SubCell"/>
</dbReference>
<evidence type="ECO:0000256" key="6">
    <source>
        <dbReference type="ARBA" id="ARBA00022741"/>
    </source>
</evidence>
<keyword evidence="6 13" id="KW-0547">Nucleotide-binding</keyword>
<dbReference type="PROSITE" id="PS00617">
    <property type="entry name" value="RECF_1"/>
    <property type="match status" value="1"/>
</dbReference>
<evidence type="ECO:0000313" key="16">
    <source>
        <dbReference type="Proteomes" id="UP000029015"/>
    </source>
</evidence>
<keyword evidence="5 13" id="KW-0235">DNA replication</keyword>
<evidence type="ECO:0000256" key="5">
    <source>
        <dbReference type="ARBA" id="ARBA00022705"/>
    </source>
</evidence>
<keyword evidence="7 13" id="KW-0227">DNA damage</keyword>
<dbReference type="InterPro" id="IPR042174">
    <property type="entry name" value="RecF_2"/>
</dbReference>
<feature type="domain" description="RecF/RecN/SMC N-terminal" evidence="14">
    <location>
        <begin position="3"/>
        <end position="354"/>
    </location>
</feature>
<gene>
    <name evidence="13" type="primary">recF</name>
    <name evidence="15" type="ORF">BACT_0003</name>
</gene>
<dbReference type="PANTHER" id="PTHR32182">
    <property type="entry name" value="DNA REPLICATION AND REPAIR PROTEIN RECF"/>
    <property type="match status" value="1"/>
</dbReference>
<dbReference type="EMBL" id="JGYK01000001">
    <property type="protein sequence ID" value="KFI40789.1"/>
    <property type="molecule type" value="Genomic_DNA"/>
</dbReference>
<dbReference type="Proteomes" id="UP000029015">
    <property type="component" value="Unassembled WGS sequence"/>
</dbReference>
<protein>
    <recommendedName>
        <fullName evidence="3 13">DNA replication and repair protein RecF</fullName>
    </recommendedName>
</protein>
<dbReference type="InterPro" id="IPR001238">
    <property type="entry name" value="DNA-binding_RecF"/>
</dbReference>
<evidence type="ECO:0000256" key="11">
    <source>
        <dbReference type="ARBA" id="ARBA00023236"/>
    </source>
</evidence>
<dbReference type="NCBIfam" id="TIGR00611">
    <property type="entry name" value="recf"/>
    <property type="match status" value="1"/>
</dbReference>
<comment type="similarity">
    <text evidence="2 13">Belongs to the RecF family.</text>
</comment>
<keyword evidence="9 13" id="KW-0238">DNA-binding</keyword>
<evidence type="ECO:0000256" key="2">
    <source>
        <dbReference type="ARBA" id="ARBA00008016"/>
    </source>
</evidence>
<evidence type="ECO:0000256" key="12">
    <source>
        <dbReference type="ARBA" id="ARBA00025401"/>
    </source>
</evidence>
<dbReference type="RefSeq" id="WP_034983479.1">
    <property type="nucleotide sequence ID" value="NZ_CP011786.1"/>
</dbReference>
<evidence type="ECO:0000313" key="15">
    <source>
        <dbReference type="EMBL" id="KFI40789.1"/>
    </source>
</evidence>
<feature type="binding site" evidence="13">
    <location>
        <begin position="30"/>
        <end position="37"/>
    </location>
    <ligand>
        <name>ATP</name>
        <dbReference type="ChEBI" id="CHEBI:30616"/>
    </ligand>
</feature>
<dbReference type="STRING" id="1437605.AB656_05780"/>
<evidence type="ECO:0000256" key="7">
    <source>
        <dbReference type="ARBA" id="ARBA00022763"/>
    </source>
</evidence>
<evidence type="ECO:0000256" key="8">
    <source>
        <dbReference type="ARBA" id="ARBA00022840"/>
    </source>
</evidence>
<keyword evidence="11 13" id="KW-0742">SOS response</keyword>
<keyword evidence="10 13" id="KW-0234">DNA repair</keyword>
<dbReference type="Pfam" id="PF02463">
    <property type="entry name" value="SMC_N"/>
    <property type="match status" value="1"/>
</dbReference>
<dbReference type="GO" id="GO:0009432">
    <property type="term" value="P:SOS response"/>
    <property type="evidence" value="ECO:0007669"/>
    <property type="project" value="UniProtKB-UniRule"/>
</dbReference>
<dbReference type="InterPro" id="IPR018078">
    <property type="entry name" value="DNA-binding_RecF_CS"/>
</dbReference>
<dbReference type="PANTHER" id="PTHR32182:SF0">
    <property type="entry name" value="DNA REPLICATION AND REPAIR PROTEIN RECF"/>
    <property type="match status" value="1"/>
</dbReference>
<proteinExistence type="inferred from homology"/>
<sequence>MRISRLAVDHFRSWQALVLDLEPGVNILQGRNGLGKTNLVEALEVLSTGSSHRASSSAPLVQRGQARATVRANAQEAGRTTTYELTIPVRGANRARIDGGPSLYMRDLVGRVPSVTFSPEDQRLVSGDPSGRRSFLDQTASQLDPAYYQAKQDVSHLAQQRSALLKRLSRAESAGADEGDRQADLSGLEVWTGQFIQRGMDLTARRQRLVQTLQGPLAQIYERLAGAGQEASMTYEPSFAEVLQAGPGPEAAAEISRHFQRVWPGELARGVNLLGPQRDDLSFSLNGLPAKEYASNGEEWTLALALRLAEHQILSQEGGQAPILILDDVFAQLDDERRGQILDFAREQPQALITVAAPGDLPALEGAHLINVAQLAQRQREALGEAEA</sequence>
<accession>A0A086Z2N9</accession>
<dbReference type="GO" id="GO:0000731">
    <property type="term" value="P:DNA synthesis involved in DNA repair"/>
    <property type="evidence" value="ECO:0007669"/>
    <property type="project" value="TreeGrafter"/>
</dbReference>
<dbReference type="KEGG" id="bact:AB656_05780"/>
<evidence type="ECO:0000256" key="3">
    <source>
        <dbReference type="ARBA" id="ARBA00020170"/>
    </source>
</evidence>
<keyword evidence="16" id="KW-1185">Reference proteome</keyword>
<keyword evidence="8 13" id="KW-0067">ATP-binding</keyword>
<dbReference type="Gene3D" id="3.40.50.300">
    <property type="entry name" value="P-loop containing nucleotide triphosphate hydrolases"/>
    <property type="match status" value="1"/>
</dbReference>
<dbReference type="Gene3D" id="1.20.1050.90">
    <property type="entry name" value="RecF/RecN/SMC, N-terminal domain"/>
    <property type="match status" value="1"/>
</dbReference>
<name>A0A086Z2N9_9BIFI</name>
<dbReference type="SUPFAM" id="SSF52540">
    <property type="entry name" value="P-loop containing nucleoside triphosphate hydrolases"/>
    <property type="match status" value="1"/>
</dbReference>
<evidence type="ECO:0000256" key="9">
    <source>
        <dbReference type="ARBA" id="ARBA00023125"/>
    </source>
</evidence>
<dbReference type="PATRIC" id="fig|1437605.7.peg.1194"/>
<evidence type="ECO:0000256" key="13">
    <source>
        <dbReference type="HAMAP-Rule" id="MF_00365"/>
    </source>
</evidence>
<dbReference type="GO" id="GO:0005524">
    <property type="term" value="F:ATP binding"/>
    <property type="evidence" value="ECO:0007669"/>
    <property type="project" value="UniProtKB-UniRule"/>
</dbReference>
<evidence type="ECO:0000259" key="14">
    <source>
        <dbReference type="Pfam" id="PF02463"/>
    </source>
</evidence>
<dbReference type="eggNOG" id="COG1195">
    <property type="taxonomic scope" value="Bacteria"/>
</dbReference>
<evidence type="ECO:0000256" key="10">
    <source>
        <dbReference type="ARBA" id="ARBA00023204"/>
    </source>
</evidence>
<reference evidence="15 16" key="1">
    <citation type="submission" date="2014-03" db="EMBL/GenBank/DDBJ databases">
        <title>Genomics of Bifidobacteria.</title>
        <authorList>
            <person name="Ventura M."/>
            <person name="Milani C."/>
            <person name="Lugli G.A."/>
        </authorList>
    </citation>
    <scope>NUCLEOTIDE SEQUENCE [LARGE SCALE GENOMIC DNA]</scope>
    <source>
        <strain evidence="15 16">DSM 22766</strain>
    </source>
</reference>
<comment type="subcellular location">
    <subcellularLocation>
        <location evidence="1 13">Cytoplasm</location>
    </subcellularLocation>
</comment>
<keyword evidence="4 13" id="KW-0963">Cytoplasm</keyword>
<dbReference type="InterPro" id="IPR027417">
    <property type="entry name" value="P-loop_NTPase"/>
</dbReference>
<evidence type="ECO:0000256" key="4">
    <source>
        <dbReference type="ARBA" id="ARBA00022490"/>
    </source>
</evidence>
<evidence type="ECO:0000256" key="1">
    <source>
        <dbReference type="ARBA" id="ARBA00004496"/>
    </source>
</evidence>
<dbReference type="InterPro" id="IPR003395">
    <property type="entry name" value="RecF/RecN/SMC_N"/>
</dbReference>
<comment type="function">
    <text evidence="12 13">The RecF protein is involved in DNA metabolism; it is required for DNA replication and normal SOS inducibility. RecF binds preferentially to single-stranded, linear DNA. It also seems to bind ATP.</text>
</comment>
<comment type="caution">
    <text evidence="15">The sequence shown here is derived from an EMBL/GenBank/DDBJ whole genome shotgun (WGS) entry which is preliminary data.</text>
</comment>
<dbReference type="GO" id="GO:0003697">
    <property type="term" value="F:single-stranded DNA binding"/>
    <property type="evidence" value="ECO:0007669"/>
    <property type="project" value="UniProtKB-UniRule"/>
</dbReference>
<dbReference type="GO" id="GO:0006302">
    <property type="term" value="P:double-strand break repair"/>
    <property type="evidence" value="ECO:0007669"/>
    <property type="project" value="TreeGrafter"/>
</dbReference>
<dbReference type="HAMAP" id="MF_00365">
    <property type="entry name" value="RecF"/>
    <property type="match status" value="1"/>
</dbReference>
<dbReference type="AlphaFoldDB" id="A0A086Z2N9"/>
<dbReference type="OrthoDB" id="9803889at2"/>
<dbReference type="GO" id="GO:0006260">
    <property type="term" value="P:DNA replication"/>
    <property type="evidence" value="ECO:0007669"/>
    <property type="project" value="UniProtKB-UniRule"/>
</dbReference>
<organism evidence="15 16">
    <name type="scientific">Bifidobacterium actinocoloniiforme DSM 22766</name>
    <dbReference type="NCBI Taxonomy" id="1437605"/>
    <lineage>
        <taxon>Bacteria</taxon>
        <taxon>Bacillati</taxon>
        <taxon>Actinomycetota</taxon>
        <taxon>Actinomycetes</taxon>
        <taxon>Bifidobacteriales</taxon>
        <taxon>Bifidobacteriaceae</taxon>
        <taxon>Bifidobacterium</taxon>
    </lineage>
</organism>